<comment type="subcellular location">
    <subcellularLocation>
        <location evidence="1">Membrane</location>
        <topology evidence="1">Multi-pass membrane protein</topology>
    </subcellularLocation>
</comment>
<feature type="transmembrane region" description="Helical" evidence="7">
    <location>
        <begin position="75"/>
        <end position="96"/>
    </location>
</feature>
<dbReference type="Pfam" id="PF01040">
    <property type="entry name" value="UbiA"/>
    <property type="match status" value="1"/>
</dbReference>
<evidence type="ECO:0000256" key="3">
    <source>
        <dbReference type="ARBA" id="ARBA00022692"/>
    </source>
</evidence>
<dbReference type="EnsemblBacteria" id="AAM73210">
    <property type="protein sequence ID" value="AAM73210"/>
    <property type="gene ID" value="CT1992"/>
</dbReference>
<dbReference type="KEGG" id="cte:CT1992"/>
<reference evidence="8 9" key="1">
    <citation type="journal article" date="2002" name="Proc. Natl. Acad. Sci. U.S.A.">
        <title>The complete genome sequence of Chlorobium tepidum TLS, a photosynthetic, anaerobic, green-sulfur bacterium.</title>
        <authorList>
            <person name="Eisen J.A."/>
            <person name="Nelson K.E."/>
            <person name="Paulsen I.T."/>
            <person name="Heidelberg J.F."/>
            <person name="Wu M."/>
            <person name="Dodson R.J."/>
            <person name="Deboy R."/>
            <person name="Gwinn M.L."/>
            <person name="Nelson W.C."/>
            <person name="Haft D.H."/>
            <person name="Hickey E.K."/>
            <person name="Peterson J.D."/>
            <person name="Durkin A.S."/>
            <person name="Kolonay J.L."/>
            <person name="Yang F."/>
            <person name="Holt I."/>
            <person name="Umayam L.A."/>
            <person name="Mason T."/>
            <person name="Brenner M."/>
            <person name="Shea T.P."/>
            <person name="Parksey D."/>
            <person name="Nierman W.C."/>
            <person name="Feldblyum T.V."/>
            <person name="Hansen C.L."/>
            <person name="Craven M.B."/>
            <person name="Radune D."/>
            <person name="Vamathevan J."/>
            <person name="Khouri H."/>
            <person name="White O."/>
            <person name="Gruber T.M."/>
            <person name="Ketchum K.A."/>
            <person name="Venter J.C."/>
            <person name="Tettelin H."/>
            <person name="Bryant D.A."/>
            <person name="Fraser C.M."/>
        </authorList>
    </citation>
    <scope>NUCLEOTIDE SEQUENCE [LARGE SCALE GENOMIC DNA]</scope>
    <source>
        <strain evidence="9">ATCC 49652 / DSM 12025 / NBRC 103806 / TLS</strain>
    </source>
</reference>
<dbReference type="PANTHER" id="PTHR42723">
    <property type="entry name" value="CHLOROPHYLL SYNTHASE"/>
    <property type="match status" value="1"/>
</dbReference>
<dbReference type="GO" id="GO:0015995">
    <property type="term" value="P:chlorophyll biosynthetic process"/>
    <property type="evidence" value="ECO:0007669"/>
    <property type="project" value="UniProtKB-KW"/>
</dbReference>
<dbReference type="Proteomes" id="UP000001007">
    <property type="component" value="Chromosome"/>
</dbReference>
<evidence type="ECO:0000313" key="8">
    <source>
        <dbReference type="EMBL" id="AAM73210.1"/>
    </source>
</evidence>
<dbReference type="CDD" id="cd13958">
    <property type="entry name" value="PT_UbiA_chlorophyll"/>
    <property type="match status" value="1"/>
</dbReference>
<dbReference type="InterPro" id="IPR044878">
    <property type="entry name" value="UbiA_sf"/>
</dbReference>
<evidence type="ECO:0000313" key="9">
    <source>
        <dbReference type="Proteomes" id="UP000001007"/>
    </source>
</evidence>
<gene>
    <name evidence="8" type="primary">bchK</name>
    <name evidence="8" type="ordered locus">CT1992</name>
</gene>
<keyword evidence="5 7" id="KW-0472">Membrane</keyword>
<feature type="transmembrane region" description="Helical" evidence="7">
    <location>
        <begin position="279"/>
        <end position="298"/>
    </location>
</feature>
<feature type="transmembrane region" description="Helical" evidence="7">
    <location>
        <begin position="209"/>
        <end position="227"/>
    </location>
</feature>
<evidence type="ECO:0000256" key="1">
    <source>
        <dbReference type="ARBA" id="ARBA00004141"/>
    </source>
</evidence>
<proteinExistence type="predicted"/>
<dbReference type="eggNOG" id="COG0382">
    <property type="taxonomic scope" value="Bacteria"/>
</dbReference>
<dbReference type="BioCyc" id="MetaCyc:MONOMER-19707"/>
<evidence type="ECO:0000256" key="2">
    <source>
        <dbReference type="ARBA" id="ARBA00022475"/>
    </source>
</evidence>
<keyword evidence="2" id="KW-1003">Cell membrane</keyword>
<keyword evidence="9" id="KW-1185">Reference proteome</keyword>
<evidence type="ECO:0000256" key="4">
    <source>
        <dbReference type="ARBA" id="ARBA00022989"/>
    </source>
</evidence>
<dbReference type="GO" id="GO:0016020">
    <property type="term" value="C:membrane"/>
    <property type="evidence" value="ECO:0007669"/>
    <property type="project" value="UniProtKB-SubCell"/>
</dbReference>
<feature type="transmembrane region" description="Helical" evidence="7">
    <location>
        <begin position="49"/>
        <end position="68"/>
    </location>
</feature>
<dbReference type="PATRIC" id="fig|194439.7.peg.1804"/>
<dbReference type="OrthoDB" id="596828at2"/>
<dbReference type="GO" id="GO:0016765">
    <property type="term" value="F:transferase activity, transferring alkyl or aryl (other than methyl) groups"/>
    <property type="evidence" value="ECO:0007669"/>
    <property type="project" value="InterPro"/>
</dbReference>
<protein>
    <submittedName>
        <fullName evidence="8">Bacteriochlorophyll c synthase</fullName>
    </submittedName>
</protein>
<dbReference type="NCBIfam" id="NF009058">
    <property type="entry name" value="PRK12392.1"/>
    <property type="match status" value="1"/>
</dbReference>
<feature type="transmembrane region" description="Helical" evidence="7">
    <location>
        <begin position="125"/>
        <end position="144"/>
    </location>
</feature>
<keyword evidence="6" id="KW-0149">Chlorophyll biosynthesis</keyword>
<dbReference type="AlphaFoldDB" id="Q8KB06"/>
<dbReference type="PANTHER" id="PTHR42723:SF1">
    <property type="entry name" value="CHLOROPHYLL SYNTHASE, CHLOROPLASTIC"/>
    <property type="match status" value="1"/>
</dbReference>
<name>Q8KB06_CHLTE</name>
<keyword evidence="4 7" id="KW-1133">Transmembrane helix</keyword>
<dbReference type="InterPro" id="IPR050475">
    <property type="entry name" value="Prenyltransferase_related"/>
</dbReference>
<feature type="transmembrane region" description="Helical" evidence="7">
    <location>
        <begin position="336"/>
        <end position="355"/>
    </location>
</feature>
<organism evidence="8 9">
    <name type="scientific">Chlorobaculum tepidum (strain ATCC 49652 / DSM 12025 / NBRC 103806 / TLS)</name>
    <name type="common">Chlorobium tepidum</name>
    <dbReference type="NCBI Taxonomy" id="194439"/>
    <lineage>
        <taxon>Bacteria</taxon>
        <taxon>Pseudomonadati</taxon>
        <taxon>Chlorobiota</taxon>
        <taxon>Chlorobiia</taxon>
        <taxon>Chlorobiales</taxon>
        <taxon>Chlorobiaceae</taxon>
        <taxon>Chlorobaculum</taxon>
    </lineage>
</organism>
<dbReference type="InterPro" id="IPR000537">
    <property type="entry name" value="UbiA_prenyltransferase"/>
</dbReference>
<evidence type="ECO:0000256" key="6">
    <source>
        <dbReference type="ARBA" id="ARBA00023171"/>
    </source>
</evidence>
<keyword evidence="3 7" id="KW-0812">Transmembrane</keyword>
<dbReference type="STRING" id="194439.CT1992"/>
<dbReference type="EMBL" id="AE006470">
    <property type="protein sequence ID" value="AAM73210.1"/>
    <property type="molecule type" value="Genomic_DNA"/>
</dbReference>
<evidence type="ECO:0000256" key="7">
    <source>
        <dbReference type="SAM" id="Phobius"/>
    </source>
</evidence>
<dbReference type="InterPro" id="IPR006372">
    <property type="entry name" value="Chl_synth"/>
</dbReference>
<feature type="transmembrane region" description="Helical" evidence="7">
    <location>
        <begin position="151"/>
        <end position="168"/>
    </location>
</feature>
<feature type="transmembrane region" description="Helical" evidence="7">
    <location>
        <begin position="247"/>
        <end position="267"/>
    </location>
</feature>
<dbReference type="Gene3D" id="1.10.357.140">
    <property type="entry name" value="UbiA prenyltransferase"/>
    <property type="match status" value="1"/>
</dbReference>
<evidence type="ECO:0000256" key="5">
    <source>
        <dbReference type="ARBA" id="ARBA00023136"/>
    </source>
</evidence>
<sequence length="358" mass="39240">MVRNISSPEAHTVIFNRPGAVFTISSVMSVASQGLVDKVKAHLELLDPVTWISVFPCLAGGVMASGAMQPTVHDYLLLAALFLLYGPLGTGFSQSVNDYYDLELDRVNEPTRPIPSGRLSEKEAIWNWSIVLVIAVALSSWIGTSIGGQRGMIFVGSLLAGLVIGYLYSAPPFKLKKNIFFSAPAVGFSYGFITYLSANALFSDIRPEVLWLAGLNFFMAVALIVMNDFKSQEGDAKEGMKSLTVMIGAKNTFLVAFIIIDLVFAVFAWRSYMWGFTTLMYFIIAGLVLNIIIQIPIYRDPKSGITLVQHAVDDGFGNAIGKSEVQEHNAFLRFQVVNNILFLTNQMFAAALIGAKYM</sequence>
<feature type="transmembrane region" description="Helical" evidence="7">
    <location>
        <begin position="180"/>
        <end position="202"/>
    </location>
</feature>
<dbReference type="HOGENOM" id="CLU_042598_0_0_10"/>
<accession>Q8KB06</accession>